<dbReference type="AlphaFoldDB" id="A0A023BTD3"/>
<gene>
    <name evidence="3" type="ORF">ATO12_19950</name>
</gene>
<organism evidence="3 4">
    <name type="scientific">Aquimarina atlantica</name>
    <dbReference type="NCBI Taxonomy" id="1317122"/>
    <lineage>
        <taxon>Bacteria</taxon>
        <taxon>Pseudomonadati</taxon>
        <taxon>Bacteroidota</taxon>
        <taxon>Flavobacteriia</taxon>
        <taxon>Flavobacteriales</taxon>
        <taxon>Flavobacteriaceae</taxon>
        <taxon>Aquimarina</taxon>
    </lineage>
</organism>
<dbReference type="STRING" id="1317122.ATO12_19950"/>
<name>A0A023BTD3_9FLAO</name>
<sequence>MKTSNWIVIGALGAVILFFLAFQFSIHDKVREGELRENAIQYTGNMISEIRNVSAFSKISVTHGIEVFFKQDSITAVKVEASGNLMPHIKTEVKHKKLIIEKTKREQKEDTVRIFVSNHQLDSLQVSSASYFETKGTVSGKDLVLQFTKDSNGNLELSYESIKCSATPGSNVKIKGNTNQIDFSN</sequence>
<dbReference type="Pfam" id="PF10988">
    <property type="entry name" value="DUF2807"/>
    <property type="match status" value="1"/>
</dbReference>
<evidence type="ECO:0000313" key="3">
    <source>
        <dbReference type="EMBL" id="EZH73277.1"/>
    </source>
</evidence>
<comment type="caution">
    <text evidence="3">The sequence shown here is derived from an EMBL/GenBank/DDBJ whole genome shotgun (WGS) entry which is preliminary data.</text>
</comment>
<proteinExistence type="predicted"/>
<feature type="domain" description="Putative auto-transporter adhesin head GIN" evidence="2">
    <location>
        <begin position="55"/>
        <end position="183"/>
    </location>
</feature>
<keyword evidence="4" id="KW-1185">Reference proteome</keyword>
<evidence type="ECO:0000259" key="2">
    <source>
        <dbReference type="Pfam" id="PF10988"/>
    </source>
</evidence>
<dbReference type="Proteomes" id="UP000023541">
    <property type="component" value="Unassembled WGS sequence"/>
</dbReference>
<keyword evidence="1" id="KW-0472">Membrane</keyword>
<reference evidence="3 4" key="1">
    <citation type="submission" date="2014-04" db="EMBL/GenBank/DDBJ databases">
        <title>Aquimarina sp. 22II-S11-z7 Genome Sequencing.</title>
        <authorList>
            <person name="Lai Q."/>
        </authorList>
    </citation>
    <scope>NUCLEOTIDE SEQUENCE [LARGE SCALE GENOMIC DNA]</scope>
    <source>
        <strain evidence="3 4">22II-S11-z7</strain>
    </source>
</reference>
<evidence type="ECO:0000256" key="1">
    <source>
        <dbReference type="SAM" id="Phobius"/>
    </source>
</evidence>
<keyword evidence="1" id="KW-1133">Transmembrane helix</keyword>
<dbReference type="Gene3D" id="2.160.20.120">
    <property type="match status" value="1"/>
</dbReference>
<dbReference type="OrthoDB" id="1160603at2"/>
<dbReference type="EMBL" id="AQRA01000006">
    <property type="protein sequence ID" value="EZH73277.1"/>
    <property type="molecule type" value="Genomic_DNA"/>
</dbReference>
<dbReference type="InterPro" id="IPR021255">
    <property type="entry name" value="DUF2807"/>
</dbReference>
<dbReference type="RefSeq" id="WP_034243184.1">
    <property type="nucleotide sequence ID" value="NZ_AQRA01000006.1"/>
</dbReference>
<dbReference type="eggNOG" id="ENOG50310D0">
    <property type="taxonomic scope" value="Bacteria"/>
</dbReference>
<feature type="transmembrane region" description="Helical" evidence="1">
    <location>
        <begin position="6"/>
        <end position="26"/>
    </location>
</feature>
<protein>
    <recommendedName>
        <fullName evidence="2">Putative auto-transporter adhesin head GIN domain-containing protein</fullName>
    </recommendedName>
</protein>
<evidence type="ECO:0000313" key="4">
    <source>
        <dbReference type="Proteomes" id="UP000023541"/>
    </source>
</evidence>
<accession>A0A023BTD3</accession>
<keyword evidence="1" id="KW-0812">Transmembrane</keyword>